<sequence>MEGKLEAAKNKKAERASTHLCLCLCAPPHASPSLIQSFLFQICKVVAHCDSHAFSTMTSSRKISSFSEALKEQQQPCILHVQRKAKTRITLFKPVMGGTGLKSLLINATLTSEWKRGTLFKPVLRGTGLKSGLVFYFSFSSFKSFSLPLSLPSSSLSLPPRSQPTMPFPYALNPPPPCSQPTPPPPPRGVFFPTPSFSTLNASPPPPNPPPACLPLAPRTSQKHPPTQNRFRVSTHVSSPTPPPNPPKPIFTHPYPPHPKQKLHPRLGKPPWLPLHSSHMRNLNPPQQSQI</sequence>
<dbReference type="Proteomes" id="UP001603857">
    <property type="component" value="Unassembled WGS sequence"/>
</dbReference>
<accession>A0ABD1M4D2</accession>
<evidence type="ECO:0000313" key="2">
    <source>
        <dbReference type="EMBL" id="KAL2330657.1"/>
    </source>
</evidence>
<comment type="caution">
    <text evidence="2">The sequence shown here is derived from an EMBL/GenBank/DDBJ whole genome shotgun (WGS) entry which is preliminary data.</text>
</comment>
<feature type="compositionally biased region" description="Pro residues" evidence="1">
    <location>
        <begin position="174"/>
        <end position="188"/>
    </location>
</feature>
<dbReference type="AlphaFoldDB" id="A0ABD1M4D2"/>
<keyword evidence="3" id="KW-1185">Reference proteome</keyword>
<organism evidence="2 3">
    <name type="scientific">Flemingia macrophylla</name>
    <dbReference type="NCBI Taxonomy" id="520843"/>
    <lineage>
        <taxon>Eukaryota</taxon>
        <taxon>Viridiplantae</taxon>
        <taxon>Streptophyta</taxon>
        <taxon>Embryophyta</taxon>
        <taxon>Tracheophyta</taxon>
        <taxon>Spermatophyta</taxon>
        <taxon>Magnoliopsida</taxon>
        <taxon>eudicotyledons</taxon>
        <taxon>Gunneridae</taxon>
        <taxon>Pentapetalae</taxon>
        <taxon>rosids</taxon>
        <taxon>fabids</taxon>
        <taxon>Fabales</taxon>
        <taxon>Fabaceae</taxon>
        <taxon>Papilionoideae</taxon>
        <taxon>50 kb inversion clade</taxon>
        <taxon>NPAAA clade</taxon>
        <taxon>indigoferoid/millettioid clade</taxon>
        <taxon>Phaseoleae</taxon>
        <taxon>Flemingia</taxon>
    </lineage>
</organism>
<gene>
    <name evidence="2" type="ORF">Fmac_018238</name>
</gene>
<evidence type="ECO:0000313" key="3">
    <source>
        <dbReference type="Proteomes" id="UP001603857"/>
    </source>
</evidence>
<feature type="compositionally biased region" description="Pro residues" evidence="1">
    <location>
        <begin position="240"/>
        <end position="258"/>
    </location>
</feature>
<protein>
    <submittedName>
        <fullName evidence="2">Uncharacterized protein</fullName>
    </submittedName>
</protein>
<feature type="region of interest" description="Disordered" evidence="1">
    <location>
        <begin position="174"/>
        <end position="291"/>
    </location>
</feature>
<reference evidence="2 3" key="1">
    <citation type="submission" date="2024-08" db="EMBL/GenBank/DDBJ databases">
        <title>Insights into the chromosomal genome structure of Flemingia macrophylla.</title>
        <authorList>
            <person name="Ding Y."/>
            <person name="Zhao Y."/>
            <person name="Bi W."/>
            <person name="Wu M."/>
            <person name="Zhao G."/>
            <person name="Gong Y."/>
            <person name="Li W."/>
            <person name="Zhang P."/>
        </authorList>
    </citation>
    <scope>NUCLEOTIDE SEQUENCE [LARGE SCALE GENOMIC DNA]</scope>
    <source>
        <strain evidence="2">DYQJB</strain>
        <tissue evidence="2">Leaf</tissue>
    </source>
</reference>
<name>A0ABD1M4D2_9FABA</name>
<feature type="compositionally biased region" description="Polar residues" evidence="1">
    <location>
        <begin position="280"/>
        <end position="291"/>
    </location>
</feature>
<evidence type="ECO:0000256" key="1">
    <source>
        <dbReference type="SAM" id="MobiDB-lite"/>
    </source>
</evidence>
<feature type="compositionally biased region" description="Polar residues" evidence="1">
    <location>
        <begin position="219"/>
        <end position="239"/>
    </location>
</feature>
<dbReference type="EMBL" id="JBGMDY010000006">
    <property type="protein sequence ID" value="KAL2330657.1"/>
    <property type="molecule type" value="Genomic_DNA"/>
</dbReference>
<feature type="compositionally biased region" description="Pro residues" evidence="1">
    <location>
        <begin position="203"/>
        <end position="213"/>
    </location>
</feature>
<proteinExistence type="predicted"/>